<dbReference type="Proteomes" id="UP000076442">
    <property type="component" value="Unassembled WGS sequence"/>
</dbReference>
<gene>
    <name evidence="1" type="ORF">B4122_4352</name>
</gene>
<dbReference type="AlphaFoldDB" id="A0AAP1DXR4"/>
<evidence type="ECO:0000313" key="1">
    <source>
        <dbReference type="EMBL" id="KZD88402.1"/>
    </source>
</evidence>
<evidence type="ECO:0000313" key="2">
    <source>
        <dbReference type="Proteomes" id="UP000076442"/>
    </source>
</evidence>
<name>A0AAP1DXR4_BACIU</name>
<comment type="caution">
    <text evidence="1">The sequence shown here is derived from an EMBL/GenBank/DDBJ whole genome shotgun (WGS) entry which is preliminary data.</text>
</comment>
<sequence length="42" mass="5117">MIIIKPLLYKDLLVYKQRLVRRGRIYNTIEQWIDYIDGGAMF</sequence>
<organism evidence="1 2">
    <name type="scientific">Bacillus subtilis</name>
    <dbReference type="NCBI Taxonomy" id="1423"/>
    <lineage>
        <taxon>Bacteria</taxon>
        <taxon>Bacillati</taxon>
        <taxon>Bacillota</taxon>
        <taxon>Bacilli</taxon>
        <taxon>Bacillales</taxon>
        <taxon>Bacillaceae</taxon>
        <taxon>Bacillus</taxon>
    </lineage>
</organism>
<dbReference type="EMBL" id="LJZV01000027">
    <property type="protein sequence ID" value="KZD88402.1"/>
    <property type="molecule type" value="Genomic_DNA"/>
</dbReference>
<protein>
    <submittedName>
        <fullName evidence="1">Uncharacterized protein</fullName>
    </submittedName>
</protein>
<reference evidence="1 2" key="1">
    <citation type="submission" date="2015-09" db="EMBL/GenBank/DDBJ databases">
        <title>Spore heat resistance.</title>
        <authorList>
            <person name="Boekhorst J."/>
            <person name="Berendsen E.M."/>
            <person name="Wells-Bennik M.H."/>
            <person name="Kuipers O.P."/>
        </authorList>
    </citation>
    <scope>NUCLEOTIDE SEQUENCE [LARGE SCALE GENOMIC DNA]</scope>
    <source>
        <strain evidence="1 2">B4122</strain>
    </source>
</reference>
<proteinExistence type="predicted"/>
<accession>A0AAP1DXR4</accession>